<dbReference type="Gene3D" id="1.10.287.130">
    <property type="match status" value="1"/>
</dbReference>
<dbReference type="CDD" id="cd00082">
    <property type="entry name" value="HisKA"/>
    <property type="match status" value="1"/>
</dbReference>
<feature type="transmembrane region" description="Helical" evidence="3">
    <location>
        <begin position="35"/>
        <end position="58"/>
    </location>
</feature>
<dbReference type="PROSITE" id="PS50112">
    <property type="entry name" value="PAS"/>
    <property type="match status" value="1"/>
</dbReference>
<dbReference type="InterPro" id="IPR036890">
    <property type="entry name" value="HATPase_C_sf"/>
</dbReference>
<gene>
    <name evidence="7" type="ORF">GCM10011613_06820</name>
</gene>
<evidence type="ECO:0000256" key="2">
    <source>
        <dbReference type="ARBA" id="ARBA00012438"/>
    </source>
</evidence>
<dbReference type="InterPro" id="IPR035965">
    <property type="entry name" value="PAS-like_dom_sf"/>
</dbReference>
<dbReference type="InterPro" id="IPR005467">
    <property type="entry name" value="His_kinase_dom"/>
</dbReference>
<accession>A0ABQ3AU99</accession>
<dbReference type="Proteomes" id="UP000619761">
    <property type="component" value="Unassembled WGS sequence"/>
</dbReference>
<dbReference type="InterPro" id="IPR000014">
    <property type="entry name" value="PAS"/>
</dbReference>
<name>A0ABQ3AU99_9GAMM</name>
<dbReference type="SUPFAM" id="SSF55785">
    <property type="entry name" value="PYP-like sensor domain (PAS domain)"/>
    <property type="match status" value="1"/>
</dbReference>
<evidence type="ECO:0000313" key="7">
    <source>
        <dbReference type="EMBL" id="GGY65584.1"/>
    </source>
</evidence>
<evidence type="ECO:0000256" key="3">
    <source>
        <dbReference type="SAM" id="Phobius"/>
    </source>
</evidence>
<dbReference type="SUPFAM" id="SSF55874">
    <property type="entry name" value="ATPase domain of HSP90 chaperone/DNA topoisomerase II/histidine kinase"/>
    <property type="match status" value="1"/>
</dbReference>
<dbReference type="PROSITE" id="PS50109">
    <property type="entry name" value="HIS_KIN"/>
    <property type="match status" value="1"/>
</dbReference>
<dbReference type="EC" id="2.7.13.3" evidence="2"/>
<dbReference type="EMBL" id="BMYZ01000001">
    <property type="protein sequence ID" value="GGY65584.1"/>
    <property type="molecule type" value="Genomic_DNA"/>
</dbReference>
<feature type="chain" id="PRO_5045438989" description="histidine kinase" evidence="4">
    <location>
        <begin position="20"/>
        <end position="455"/>
    </location>
</feature>
<evidence type="ECO:0000256" key="1">
    <source>
        <dbReference type="ARBA" id="ARBA00000085"/>
    </source>
</evidence>
<dbReference type="PANTHER" id="PTHR43065">
    <property type="entry name" value="SENSOR HISTIDINE KINASE"/>
    <property type="match status" value="1"/>
</dbReference>
<dbReference type="InterPro" id="IPR003661">
    <property type="entry name" value="HisK_dim/P_dom"/>
</dbReference>
<keyword evidence="4" id="KW-0732">Signal</keyword>
<reference evidence="8" key="1">
    <citation type="journal article" date="2019" name="Int. J. Syst. Evol. Microbiol.">
        <title>The Global Catalogue of Microorganisms (GCM) 10K type strain sequencing project: providing services to taxonomists for standard genome sequencing and annotation.</title>
        <authorList>
            <consortium name="The Broad Institute Genomics Platform"/>
            <consortium name="The Broad Institute Genome Sequencing Center for Infectious Disease"/>
            <person name="Wu L."/>
            <person name="Ma J."/>
        </authorList>
    </citation>
    <scope>NUCLEOTIDE SEQUENCE [LARGE SCALE GENOMIC DNA]</scope>
    <source>
        <strain evidence="8">KCTC 32239</strain>
    </source>
</reference>
<keyword evidence="3" id="KW-0812">Transmembrane</keyword>
<dbReference type="InterPro" id="IPR003594">
    <property type="entry name" value="HATPase_dom"/>
</dbReference>
<evidence type="ECO:0000259" key="5">
    <source>
        <dbReference type="PROSITE" id="PS50109"/>
    </source>
</evidence>
<keyword evidence="3" id="KW-0472">Membrane</keyword>
<proteinExistence type="predicted"/>
<sequence length="455" mass="51423">MKKCLAALLLSSVSFHAYADIFWRFRNPDGTTKWQWVANFSSSVLILTLLIVMIFLLLSNRRAGRANRELKDIKATLEDRVARRTASLIETTEALKSREEYITNIVESMPLMLIGLNQRMEIIQWNQVAETSTGRPIASVLGKNLWEAYPAITLTPDQVAEVLQTKKTMAIKHSQRDQYYFDITIYALTDKDETGVVILVDDITKQMKAENKVSERDKISAMGELASAMAYDINLPLQSILSSLLNAQEKLSSNEVSAIKSELLDTLKNACFSGKQASAIIQNLLDLASSHHHEKAPADIKVLMDQSINLAGSLFTDLSGLRFGDIHITRHYHEGLPHIPCYHSELQQVFVRLLRNAFHSLNKASHENPAINIEISEFYDSLWIKVQHNGKALSPLEQEDIFQPFFSISDRDPACPVEHRLSYSYFIITDHHDGQMSVTSDEKFGTCFNIQLPLV</sequence>
<organism evidence="7 8">
    <name type="scientific">Cellvibrio zantedeschiae</name>
    <dbReference type="NCBI Taxonomy" id="1237077"/>
    <lineage>
        <taxon>Bacteria</taxon>
        <taxon>Pseudomonadati</taxon>
        <taxon>Pseudomonadota</taxon>
        <taxon>Gammaproteobacteria</taxon>
        <taxon>Cellvibrionales</taxon>
        <taxon>Cellvibrionaceae</taxon>
        <taxon>Cellvibrio</taxon>
    </lineage>
</organism>
<feature type="domain" description="Histidine kinase" evidence="5">
    <location>
        <begin position="228"/>
        <end position="455"/>
    </location>
</feature>
<keyword evidence="3" id="KW-1133">Transmembrane helix</keyword>
<dbReference type="Pfam" id="PF02518">
    <property type="entry name" value="HATPase_c"/>
    <property type="match status" value="1"/>
</dbReference>
<feature type="signal peptide" evidence="4">
    <location>
        <begin position="1"/>
        <end position="19"/>
    </location>
</feature>
<dbReference type="PANTHER" id="PTHR43065:SF42">
    <property type="entry name" value="TWO-COMPONENT SENSOR PPRA"/>
    <property type="match status" value="1"/>
</dbReference>
<evidence type="ECO:0000256" key="4">
    <source>
        <dbReference type="SAM" id="SignalP"/>
    </source>
</evidence>
<feature type="domain" description="PAS" evidence="6">
    <location>
        <begin position="98"/>
        <end position="174"/>
    </location>
</feature>
<evidence type="ECO:0000313" key="8">
    <source>
        <dbReference type="Proteomes" id="UP000619761"/>
    </source>
</evidence>
<comment type="catalytic activity">
    <reaction evidence="1">
        <text>ATP + protein L-histidine = ADP + protein N-phospho-L-histidine.</text>
        <dbReference type="EC" id="2.7.13.3"/>
    </reaction>
</comment>
<keyword evidence="8" id="KW-1185">Reference proteome</keyword>
<protein>
    <recommendedName>
        <fullName evidence="2">histidine kinase</fullName>
        <ecNumber evidence="2">2.7.13.3</ecNumber>
    </recommendedName>
</protein>
<dbReference type="Gene3D" id="3.30.565.10">
    <property type="entry name" value="Histidine kinase-like ATPase, C-terminal domain"/>
    <property type="match status" value="1"/>
</dbReference>
<comment type="caution">
    <text evidence="7">The sequence shown here is derived from an EMBL/GenBank/DDBJ whole genome shotgun (WGS) entry which is preliminary data.</text>
</comment>
<evidence type="ECO:0000259" key="6">
    <source>
        <dbReference type="PROSITE" id="PS50112"/>
    </source>
</evidence>
<dbReference type="InterPro" id="IPR013656">
    <property type="entry name" value="PAS_4"/>
</dbReference>
<dbReference type="Gene3D" id="3.30.450.20">
    <property type="entry name" value="PAS domain"/>
    <property type="match status" value="1"/>
</dbReference>
<dbReference type="Pfam" id="PF08448">
    <property type="entry name" value="PAS_4"/>
    <property type="match status" value="1"/>
</dbReference>
<dbReference type="NCBIfam" id="TIGR00229">
    <property type="entry name" value="sensory_box"/>
    <property type="match status" value="1"/>
</dbReference>